<dbReference type="HOGENOM" id="CLU_310905_0_0_1"/>
<dbReference type="AlphaFoldDB" id="L1JIN8"/>
<dbReference type="InterPro" id="IPR051292">
    <property type="entry name" value="Xyl/GlcA_transferase"/>
</dbReference>
<protein>
    <submittedName>
        <fullName evidence="8 9">Uncharacterized protein</fullName>
    </submittedName>
</protein>
<keyword evidence="6" id="KW-0325">Glycoprotein</keyword>
<dbReference type="GO" id="GO:0035269">
    <property type="term" value="P:protein O-linked glycosylation via mannose"/>
    <property type="evidence" value="ECO:0007669"/>
    <property type="project" value="TreeGrafter"/>
</dbReference>
<evidence type="ECO:0000256" key="4">
    <source>
        <dbReference type="ARBA" id="ARBA00022989"/>
    </source>
</evidence>
<keyword evidence="5" id="KW-0472">Membrane</keyword>
<dbReference type="EMBL" id="JH992987">
    <property type="protein sequence ID" value="EKX48019.1"/>
    <property type="molecule type" value="Genomic_DNA"/>
</dbReference>
<dbReference type="RefSeq" id="XP_005834999.1">
    <property type="nucleotide sequence ID" value="XM_005834942.1"/>
</dbReference>
<dbReference type="GO" id="GO:0015020">
    <property type="term" value="F:glucuronosyltransferase activity"/>
    <property type="evidence" value="ECO:0007669"/>
    <property type="project" value="TreeGrafter"/>
</dbReference>
<dbReference type="PANTHER" id="PTHR12270:SF52">
    <property type="entry name" value="GLYCOSYLTRANSFERASE-LIKE PROTEIN GNT13-RELATED"/>
    <property type="match status" value="1"/>
</dbReference>
<reference evidence="9" key="3">
    <citation type="submission" date="2016-03" db="UniProtKB">
        <authorList>
            <consortium name="EnsemblProtists"/>
        </authorList>
    </citation>
    <scope>IDENTIFICATION</scope>
</reference>
<reference evidence="10" key="2">
    <citation type="submission" date="2012-11" db="EMBL/GenBank/DDBJ databases">
        <authorList>
            <person name="Kuo A."/>
            <person name="Curtis B.A."/>
            <person name="Tanifuji G."/>
            <person name="Burki F."/>
            <person name="Gruber A."/>
            <person name="Irimia M."/>
            <person name="Maruyama S."/>
            <person name="Arias M.C."/>
            <person name="Ball S.G."/>
            <person name="Gile G.H."/>
            <person name="Hirakawa Y."/>
            <person name="Hopkins J.F."/>
            <person name="Rensing S.A."/>
            <person name="Schmutz J."/>
            <person name="Symeonidi A."/>
            <person name="Elias M."/>
            <person name="Eveleigh R.J."/>
            <person name="Herman E.K."/>
            <person name="Klute M.J."/>
            <person name="Nakayama T."/>
            <person name="Obornik M."/>
            <person name="Reyes-Prieto A."/>
            <person name="Armbrust E.V."/>
            <person name="Aves S.J."/>
            <person name="Beiko R.G."/>
            <person name="Coutinho P."/>
            <person name="Dacks J.B."/>
            <person name="Durnford D.G."/>
            <person name="Fast N.M."/>
            <person name="Green B.R."/>
            <person name="Grisdale C."/>
            <person name="Hempe F."/>
            <person name="Henrissat B."/>
            <person name="Hoppner M.P."/>
            <person name="Ishida K.-I."/>
            <person name="Kim E."/>
            <person name="Koreny L."/>
            <person name="Kroth P.G."/>
            <person name="Liu Y."/>
            <person name="Malik S.-B."/>
            <person name="Maier U.G."/>
            <person name="McRose D."/>
            <person name="Mock T."/>
            <person name="Neilson J.A."/>
            <person name="Onodera N.T."/>
            <person name="Poole A.M."/>
            <person name="Pritham E.J."/>
            <person name="Richards T.A."/>
            <person name="Rocap G."/>
            <person name="Roy S.W."/>
            <person name="Sarai C."/>
            <person name="Schaack S."/>
            <person name="Shirato S."/>
            <person name="Slamovits C.H."/>
            <person name="Spencer D.F."/>
            <person name="Suzuki S."/>
            <person name="Worden A.Z."/>
            <person name="Zauner S."/>
            <person name="Barry K."/>
            <person name="Bell C."/>
            <person name="Bharti A.K."/>
            <person name="Crow J.A."/>
            <person name="Grimwood J."/>
            <person name="Kramer R."/>
            <person name="Lindquist E."/>
            <person name="Lucas S."/>
            <person name="Salamov A."/>
            <person name="McFadden G.I."/>
            <person name="Lane C.E."/>
            <person name="Keeling P.J."/>
            <person name="Gray M.W."/>
            <person name="Grigoriev I.V."/>
            <person name="Archibald J.M."/>
        </authorList>
    </citation>
    <scope>NUCLEOTIDE SEQUENCE</scope>
    <source>
        <strain evidence="10">CCMP2712</strain>
    </source>
</reference>
<dbReference type="eggNOG" id="KOG3765">
    <property type="taxonomic scope" value="Eukaryota"/>
</dbReference>
<dbReference type="KEGG" id="gtt:GUITHDRAFT_136980"/>
<dbReference type="PaxDb" id="55529-EKX48019"/>
<reference evidence="8 10" key="1">
    <citation type="journal article" date="2012" name="Nature">
        <title>Algal genomes reveal evolutionary mosaicism and the fate of nucleomorphs.</title>
        <authorList>
            <consortium name="DOE Joint Genome Institute"/>
            <person name="Curtis B.A."/>
            <person name="Tanifuji G."/>
            <person name="Burki F."/>
            <person name="Gruber A."/>
            <person name="Irimia M."/>
            <person name="Maruyama S."/>
            <person name="Arias M.C."/>
            <person name="Ball S.G."/>
            <person name="Gile G.H."/>
            <person name="Hirakawa Y."/>
            <person name="Hopkins J.F."/>
            <person name="Kuo A."/>
            <person name="Rensing S.A."/>
            <person name="Schmutz J."/>
            <person name="Symeonidi A."/>
            <person name="Elias M."/>
            <person name="Eveleigh R.J."/>
            <person name="Herman E.K."/>
            <person name="Klute M.J."/>
            <person name="Nakayama T."/>
            <person name="Obornik M."/>
            <person name="Reyes-Prieto A."/>
            <person name="Armbrust E.V."/>
            <person name="Aves S.J."/>
            <person name="Beiko R.G."/>
            <person name="Coutinho P."/>
            <person name="Dacks J.B."/>
            <person name="Durnford D.G."/>
            <person name="Fast N.M."/>
            <person name="Green B.R."/>
            <person name="Grisdale C.J."/>
            <person name="Hempel F."/>
            <person name="Henrissat B."/>
            <person name="Hoppner M.P."/>
            <person name="Ishida K."/>
            <person name="Kim E."/>
            <person name="Koreny L."/>
            <person name="Kroth P.G."/>
            <person name="Liu Y."/>
            <person name="Malik S.B."/>
            <person name="Maier U.G."/>
            <person name="McRose D."/>
            <person name="Mock T."/>
            <person name="Neilson J.A."/>
            <person name="Onodera N.T."/>
            <person name="Poole A.M."/>
            <person name="Pritham E.J."/>
            <person name="Richards T.A."/>
            <person name="Rocap G."/>
            <person name="Roy S.W."/>
            <person name="Sarai C."/>
            <person name="Schaack S."/>
            <person name="Shirato S."/>
            <person name="Slamovits C.H."/>
            <person name="Spencer D.F."/>
            <person name="Suzuki S."/>
            <person name="Worden A.Z."/>
            <person name="Zauner S."/>
            <person name="Barry K."/>
            <person name="Bell C."/>
            <person name="Bharti A.K."/>
            <person name="Crow J.A."/>
            <person name="Grimwood J."/>
            <person name="Kramer R."/>
            <person name="Lindquist E."/>
            <person name="Lucas S."/>
            <person name="Salamov A."/>
            <person name="McFadden G.I."/>
            <person name="Lane C.E."/>
            <person name="Keeling P.J."/>
            <person name="Gray M.W."/>
            <person name="Grigoriev I.V."/>
            <person name="Archibald J.M."/>
        </authorList>
    </citation>
    <scope>NUCLEOTIDE SEQUENCE</scope>
    <source>
        <strain evidence="8 10">CCMP2712</strain>
    </source>
</reference>
<dbReference type="PANTHER" id="PTHR12270">
    <property type="entry name" value="GLYCOSYLTRANSFERASE-RELATED"/>
    <property type="match status" value="1"/>
</dbReference>
<dbReference type="InterPro" id="IPR029044">
    <property type="entry name" value="Nucleotide-diphossugar_trans"/>
</dbReference>
<keyword evidence="10" id="KW-1185">Reference proteome</keyword>
<organism evidence="8">
    <name type="scientific">Guillardia theta (strain CCMP2712)</name>
    <name type="common">Cryptophyte</name>
    <dbReference type="NCBI Taxonomy" id="905079"/>
    <lineage>
        <taxon>Eukaryota</taxon>
        <taxon>Cryptophyceae</taxon>
        <taxon>Pyrenomonadales</taxon>
        <taxon>Geminigeraceae</taxon>
        <taxon>Guillardia</taxon>
    </lineage>
</organism>
<dbReference type="EnsemblProtists" id="EKX48019">
    <property type="protein sequence ID" value="EKX48019"/>
    <property type="gene ID" value="GUITHDRAFT_136980"/>
</dbReference>
<feature type="region of interest" description="Disordered" evidence="7">
    <location>
        <begin position="1"/>
        <end position="31"/>
    </location>
</feature>
<evidence type="ECO:0000256" key="3">
    <source>
        <dbReference type="ARBA" id="ARBA00022968"/>
    </source>
</evidence>
<evidence type="ECO:0000256" key="7">
    <source>
        <dbReference type="SAM" id="MobiDB-lite"/>
    </source>
</evidence>
<dbReference type="GeneID" id="17304641"/>
<keyword evidence="2" id="KW-0812">Transmembrane</keyword>
<name>L1JIN8_GUITC</name>
<keyword evidence="4" id="KW-1133">Transmembrane helix</keyword>
<evidence type="ECO:0000256" key="1">
    <source>
        <dbReference type="ARBA" id="ARBA00004606"/>
    </source>
</evidence>
<dbReference type="Pfam" id="PF13896">
    <property type="entry name" value="Glyco_transf_49"/>
    <property type="match status" value="2"/>
</dbReference>
<evidence type="ECO:0000256" key="2">
    <source>
        <dbReference type="ARBA" id="ARBA00022692"/>
    </source>
</evidence>
<evidence type="ECO:0000256" key="5">
    <source>
        <dbReference type="ARBA" id="ARBA00023136"/>
    </source>
</evidence>
<evidence type="ECO:0000313" key="9">
    <source>
        <dbReference type="EnsemblProtists" id="EKX48019"/>
    </source>
</evidence>
<dbReference type="SUPFAM" id="SSF53448">
    <property type="entry name" value="Nucleotide-diphospho-sugar transferases"/>
    <property type="match status" value="1"/>
</dbReference>
<sequence>MVGSGKEKGRRKEEKEAGEEEESEEEEQRKGVTLVTQLSWNKFSSLLVLRPRWAGPCVAAVLVPSSQSSEFHEGVQELQQSSHDITQIVAVWEDELHFERYPINAMRNIALAHAGTDLVFLCDVDQLPSVTFSALLQQEDILMLLWRWCCVERNAIVVPALELKKGGGEAISLEDVLGDYEMAKKLLHEEDLEKTRVIGFQTEKFPTGHAAERVRELWTACESIEGYMIEYEEGFEPYVIVSRQSFLLFLAPSAEYCSRWMVPAYDERYEGYGRNKVSHIRRMAVQGFHFRVCFKAYVVHQEHELSRDAQEFYDRENNSRLEQIKHLDMKLAEIVRNDPFSRTCCYCPQFDKYCGQGLPGPLGLWRDQKHHSQQLTTYGKLSSRAITAVSHCSLSHLVGAIRQLRHWNDNAVLSILVPDGFIGRFLACCARWLVSLSLVGCQGQLRIVTLAMDRNSLSALTRGRYPSNLVRSVGLAVVETKWSLLVDADLLPSHSLARRLDKFLSSSQKDELTVLVVPTFEASRVSDVSSILRAARGEMAALMHASKIRGFHLDHYREGHGATDFEKWVQLFHPDHLSSYDIEYEDGFEPYVVVSTRVMQALNPPLYDTRFRHPYADKVSAFRRLSREALRWSVFTGGFFLSMPHTPSTSKRRVEMTEEEEFFFAASYGLADRSKMSSRGSETASEVEGQGMDELRRTGKVIWQGFPSLDDTPTLHQLFASWDSDVKVDAGNVTLVQGVHDSLGTESAMALKVSLAPRMTRGSSTSSGGLNSFFRLPLLPHDFVLQYQVLFPAGFQCGEKGGRLPGFSLGEEILGSFWRWTSNSNFVLKCFHKPLRTGDKEVSVQSTRLLSVSIVRDVWTRLSIRLGIQSCKDEEGSVRKEFMRITIDAFVNHVHCSRDVFSLPARADPLYQLNLLDMRTFFGGRGADSGTSGPSIYLSDLQILQQ</sequence>
<keyword evidence="3" id="KW-0735">Signal-anchor</keyword>
<accession>L1JIN8</accession>
<gene>
    <name evidence="8" type="ORF">GUITHDRAFT_136980</name>
</gene>
<evidence type="ECO:0000313" key="10">
    <source>
        <dbReference type="Proteomes" id="UP000011087"/>
    </source>
</evidence>
<comment type="subcellular location">
    <subcellularLocation>
        <location evidence="1">Membrane</location>
        <topology evidence="1">Single-pass type II membrane protein</topology>
    </subcellularLocation>
</comment>
<dbReference type="OrthoDB" id="411524at2759"/>
<evidence type="ECO:0000313" key="8">
    <source>
        <dbReference type="EMBL" id="EKX48019.1"/>
    </source>
</evidence>
<dbReference type="GO" id="GO:0042285">
    <property type="term" value="F:xylosyltransferase activity"/>
    <property type="evidence" value="ECO:0007669"/>
    <property type="project" value="TreeGrafter"/>
</dbReference>
<proteinExistence type="predicted"/>
<dbReference type="Gene3D" id="2.60.120.200">
    <property type="match status" value="1"/>
</dbReference>
<feature type="compositionally biased region" description="Basic and acidic residues" evidence="7">
    <location>
        <begin position="1"/>
        <end position="15"/>
    </location>
</feature>
<dbReference type="Proteomes" id="UP000011087">
    <property type="component" value="Unassembled WGS sequence"/>
</dbReference>
<evidence type="ECO:0000256" key="6">
    <source>
        <dbReference type="ARBA" id="ARBA00023180"/>
    </source>
</evidence>
<feature type="compositionally biased region" description="Acidic residues" evidence="7">
    <location>
        <begin position="16"/>
        <end position="26"/>
    </location>
</feature>
<dbReference type="GO" id="GO:0016020">
    <property type="term" value="C:membrane"/>
    <property type="evidence" value="ECO:0007669"/>
    <property type="project" value="UniProtKB-SubCell"/>
</dbReference>